<proteinExistence type="inferred from homology"/>
<dbReference type="InterPro" id="IPR008928">
    <property type="entry name" value="6-hairpin_glycosidase_sf"/>
</dbReference>
<evidence type="ECO:0000256" key="5">
    <source>
        <dbReference type="ARBA" id="ARBA00022801"/>
    </source>
</evidence>
<evidence type="ECO:0000313" key="10">
    <source>
        <dbReference type="Proteomes" id="UP000318571"/>
    </source>
</evidence>
<dbReference type="PROSITE" id="PS00927">
    <property type="entry name" value="TREHALASE_1"/>
    <property type="match status" value="1"/>
</dbReference>
<organism evidence="9 10">
    <name type="scientific">Tigriopus californicus</name>
    <name type="common">Marine copepod</name>
    <dbReference type="NCBI Taxonomy" id="6832"/>
    <lineage>
        <taxon>Eukaryota</taxon>
        <taxon>Metazoa</taxon>
        <taxon>Ecdysozoa</taxon>
        <taxon>Arthropoda</taxon>
        <taxon>Crustacea</taxon>
        <taxon>Multicrustacea</taxon>
        <taxon>Hexanauplia</taxon>
        <taxon>Copepoda</taxon>
        <taxon>Harpacticoida</taxon>
        <taxon>Harpacticidae</taxon>
        <taxon>Tigriopus</taxon>
    </lineage>
</organism>
<dbReference type="GO" id="GO:0004555">
    <property type="term" value="F:alpha,alpha-trehalase activity"/>
    <property type="evidence" value="ECO:0007669"/>
    <property type="project" value="UniProtKB-EC"/>
</dbReference>
<comment type="catalytic activity">
    <reaction evidence="1 7">
        <text>alpha,alpha-trehalose + H2O = alpha-D-glucose + beta-D-glucose</text>
        <dbReference type="Rhea" id="RHEA:32675"/>
        <dbReference type="ChEBI" id="CHEBI:15377"/>
        <dbReference type="ChEBI" id="CHEBI:15903"/>
        <dbReference type="ChEBI" id="CHEBI:16551"/>
        <dbReference type="ChEBI" id="CHEBI:17925"/>
        <dbReference type="EC" id="3.2.1.28"/>
    </reaction>
</comment>
<dbReference type="AlphaFoldDB" id="A0A553NFS1"/>
<dbReference type="PRINTS" id="PR00744">
    <property type="entry name" value="GLHYDRLASE37"/>
</dbReference>
<dbReference type="GO" id="GO:0005993">
    <property type="term" value="P:trehalose catabolic process"/>
    <property type="evidence" value="ECO:0007669"/>
    <property type="project" value="TreeGrafter"/>
</dbReference>
<dbReference type="STRING" id="6832.A0A553NFS1"/>
<evidence type="ECO:0000256" key="3">
    <source>
        <dbReference type="ARBA" id="ARBA00012757"/>
    </source>
</evidence>
<dbReference type="InterPro" id="IPR001661">
    <property type="entry name" value="Glyco_hydro_37"/>
</dbReference>
<evidence type="ECO:0000313" key="9">
    <source>
        <dbReference type="EMBL" id="TRY64287.1"/>
    </source>
</evidence>
<dbReference type="Gene3D" id="1.50.10.10">
    <property type="match status" value="1"/>
</dbReference>
<name>A0A553NFS1_TIGCA</name>
<dbReference type="OMA" id="RYWDASD"/>
<dbReference type="PANTHER" id="PTHR23403:SF1">
    <property type="entry name" value="TREHALASE"/>
    <property type="match status" value="1"/>
</dbReference>
<comment type="caution">
    <text evidence="9">The sequence shown here is derived from an EMBL/GenBank/DDBJ whole genome shotgun (WGS) entry which is preliminary data.</text>
</comment>
<dbReference type="Proteomes" id="UP000318571">
    <property type="component" value="Chromosome 10"/>
</dbReference>
<evidence type="ECO:0000256" key="1">
    <source>
        <dbReference type="ARBA" id="ARBA00001576"/>
    </source>
</evidence>
<evidence type="ECO:0000256" key="6">
    <source>
        <dbReference type="ARBA" id="ARBA00023295"/>
    </source>
</evidence>
<dbReference type="SUPFAM" id="SSF48208">
    <property type="entry name" value="Six-hairpin glycosidases"/>
    <property type="match status" value="1"/>
</dbReference>
<evidence type="ECO:0000256" key="7">
    <source>
        <dbReference type="RuleBase" id="RU361180"/>
    </source>
</evidence>
<comment type="similarity">
    <text evidence="2 7">Belongs to the glycosyl hydrolase 37 family.</text>
</comment>
<gene>
    <name evidence="9" type="ORF">TCAL_10817</name>
</gene>
<keyword evidence="5 7" id="KW-0378">Hydrolase</keyword>
<dbReference type="EMBL" id="VCGU01000458">
    <property type="protein sequence ID" value="TRY64287.1"/>
    <property type="molecule type" value="Genomic_DNA"/>
</dbReference>
<dbReference type="OrthoDB" id="3542292at2759"/>
<dbReference type="InterPro" id="IPR018232">
    <property type="entry name" value="Glyco_hydro_37_CS"/>
</dbReference>
<dbReference type="EC" id="3.2.1.28" evidence="3 7"/>
<dbReference type="Pfam" id="PF01204">
    <property type="entry name" value="Trehalase"/>
    <property type="match status" value="1"/>
</dbReference>
<keyword evidence="6 7" id="KW-0326">Glycosidase</keyword>
<feature type="coiled-coil region" evidence="8">
    <location>
        <begin position="218"/>
        <end position="245"/>
    </location>
</feature>
<dbReference type="PANTHER" id="PTHR23403">
    <property type="entry name" value="TREHALASE"/>
    <property type="match status" value="1"/>
</dbReference>
<dbReference type="SMR" id="A0A553NFS1"/>
<evidence type="ECO:0000256" key="2">
    <source>
        <dbReference type="ARBA" id="ARBA00005615"/>
    </source>
</evidence>
<dbReference type="InterPro" id="IPR012341">
    <property type="entry name" value="6hp_glycosidase-like_sf"/>
</dbReference>
<evidence type="ECO:0000256" key="8">
    <source>
        <dbReference type="SAM" id="Coils"/>
    </source>
</evidence>
<accession>A0A553NFS1</accession>
<keyword evidence="10" id="KW-1185">Reference proteome</keyword>
<protein>
    <recommendedName>
        <fullName evidence="4 7">Trehalase</fullName>
        <ecNumber evidence="3 7">3.2.1.28</ecNumber>
    </recommendedName>
    <alternativeName>
        <fullName evidence="7">Alpha-trehalose glucohydrolase</fullName>
    </alternativeName>
</protein>
<sequence length="597" mass="69142">MSSLILDNVPDVPPTDSKIWGYGPLLETLQLSKLFKDSKTFVDLKLIRSEEDILVDFQHLSFPPKQDDLLAFLERNFDLTPGLEFEEWNPPDWVPKPAYLDQLHEKPLIYVGMQVNKLWNTLSRRCSAELKKTPELFSKIDLPHGFIMPGGRFREIYYWDTYWIIRGLLISDMDVTVRGILENFIHQIKLFGHIPNGTRKYYERRSQPPYLISMVSKYLEKTNDKTFLSQNLEHLEKELKFFETHRTILYKWKGQNYRLFHYGADCRGPRPESYVEDLEIGTMLFKTLNEREEFYLQMKAAAESGWDFSSRWFIDPNGNNMGTLADAKTTYIAPVDLNALMFKNYNQMACFYDLIGDTKRANEHVLKAREMMKAMCYVFWDAVDHIWYDIDMLNHKHRKFFYASNLFPLWAEAYPKRVAIEIGECAVDYLLNTGVTEHKGGIPASTQHTRQQWDWNAWPPIQHFIVAGLNKTKNLRAQQLAFKIAKNYVSGTIASCNVIGGICGFFEKYDPLRPGVAGGGGEYEVQKGFGWTNGVLVDFIAIYGDDLLQRDTYTPKESGKVYGITKKLGYKANTDLFSCDTASDEVLNLQFKSTTFE</sequence>
<keyword evidence="8" id="KW-0175">Coiled coil</keyword>
<reference evidence="9 10" key="1">
    <citation type="journal article" date="2018" name="Nat. Ecol. Evol.">
        <title>Genomic signatures of mitonuclear coevolution across populations of Tigriopus californicus.</title>
        <authorList>
            <person name="Barreto F.S."/>
            <person name="Watson E.T."/>
            <person name="Lima T.G."/>
            <person name="Willett C.S."/>
            <person name="Edmands S."/>
            <person name="Li W."/>
            <person name="Burton R.S."/>
        </authorList>
    </citation>
    <scope>NUCLEOTIDE SEQUENCE [LARGE SCALE GENOMIC DNA]</scope>
    <source>
        <strain evidence="9 10">San Diego</strain>
    </source>
</reference>
<evidence type="ECO:0000256" key="4">
    <source>
        <dbReference type="ARBA" id="ARBA00019905"/>
    </source>
</evidence>